<protein>
    <submittedName>
        <fullName evidence="3">Uncharacterized protein</fullName>
    </submittedName>
</protein>
<accession>A0A2G5UJ41</accession>
<keyword evidence="2" id="KW-0472">Membrane</keyword>
<proteinExistence type="predicted"/>
<comment type="caution">
    <text evidence="3">The sequence shown here is derived from an EMBL/GenBank/DDBJ whole genome shotgun (WGS) entry which is preliminary data.</text>
</comment>
<gene>
    <name evidence="3" type="primary">Cnig_chr_III.g11201</name>
    <name evidence="3" type="ORF">B9Z55_011201</name>
</gene>
<evidence type="ECO:0000256" key="2">
    <source>
        <dbReference type="SAM" id="Phobius"/>
    </source>
</evidence>
<feature type="region of interest" description="Disordered" evidence="1">
    <location>
        <begin position="40"/>
        <end position="74"/>
    </location>
</feature>
<evidence type="ECO:0000313" key="4">
    <source>
        <dbReference type="Proteomes" id="UP000230233"/>
    </source>
</evidence>
<reference evidence="4" key="1">
    <citation type="submission" date="2017-10" db="EMBL/GenBank/DDBJ databases">
        <title>Rapid genome shrinkage in a self-fertile nematode reveals novel sperm competition proteins.</title>
        <authorList>
            <person name="Yin D."/>
            <person name="Schwarz E.M."/>
            <person name="Thomas C.G."/>
            <person name="Felde R.L."/>
            <person name="Korf I.F."/>
            <person name="Cutter A.D."/>
            <person name="Schartner C.M."/>
            <person name="Ralston E.J."/>
            <person name="Meyer B.J."/>
            <person name="Haag E.S."/>
        </authorList>
    </citation>
    <scope>NUCLEOTIDE SEQUENCE [LARGE SCALE GENOMIC DNA]</scope>
    <source>
        <strain evidence="4">JU1422</strain>
    </source>
</reference>
<name>A0A2G5UJ41_9PELO</name>
<organism evidence="3 4">
    <name type="scientific">Caenorhabditis nigoni</name>
    <dbReference type="NCBI Taxonomy" id="1611254"/>
    <lineage>
        <taxon>Eukaryota</taxon>
        <taxon>Metazoa</taxon>
        <taxon>Ecdysozoa</taxon>
        <taxon>Nematoda</taxon>
        <taxon>Chromadorea</taxon>
        <taxon>Rhabditida</taxon>
        <taxon>Rhabditina</taxon>
        <taxon>Rhabditomorpha</taxon>
        <taxon>Rhabditoidea</taxon>
        <taxon>Rhabditidae</taxon>
        <taxon>Peloderinae</taxon>
        <taxon>Caenorhabditis</taxon>
    </lineage>
</organism>
<feature type="compositionally biased region" description="Basic residues" evidence="1">
    <location>
        <begin position="48"/>
        <end position="61"/>
    </location>
</feature>
<sequence length="74" mass="7784">MADLLLQLVIDIFIAIFRFCLTVVAVIVGIKIAGKKYPAASPAPAPAVHHKAAPKKSKKTSTSKTEEEDPGLGA</sequence>
<evidence type="ECO:0000256" key="1">
    <source>
        <dbReference type="SAM" id="MobiDB-lite"/>
    </source>
</evidence>
<keyword evidence="4" id="KW-1185">Reference proteome</keyword>
<keyword evidence="2" id="KW-1133">Transmembrane helix</keyword>
<dbReference type="EMBL" id="PDUG01000003">
    <property type="protein sequence ID" value="PIC39548.1"/>
    <property type="molecule type" value="Genomic_DNA"/>
</dbReference>
<evidence type="ECO:0000313" key="3">
    <source>
        <dbReference type="EMBL" id="PIC39548.1"/>
    </source>
</evidence>
<keyword evidence="2" id="KW-0812">Transmembrane</keyword>
<dbReference type="AlphaFoldDB" id="A0A2G5UJ41"/>
<feature type="transmembrane region" description="Helical" evidence="2">
    <location>
        <begin position="6"/>
        <end position="30"/>
    </location>
</feature>
<dbReference type="Proteomes" id="UP000230233">
    <property type="component" value="Chromosome III"/>
</dbReference>